<reference evidence="7 8" key="1">
    <citation type="submission" date="2024-02" db="EMBL/GenBank/DDBJ databases">
        <authorList>
            <person name="Chen Y."/>
            <person name="Shah S."/>
            <person name="Dougan E. K."/>
            <person name="Thang M."/>
            <person name="Chan C."/>
        </authorList>
    </citation>
    <scope>NUCLEOTIDE SEQUENCE [LARGE SCALE GENOMIC DNA]</scope>
</reference>
<dbReference type="GO" id="GO:0008168">
    <property type="term" value="F:methyltransferase activity"/>
    <property type="evidence" value="ECO:0007669"/>
    <property type="project" value="UniProtKB-KW"/>
</dbReference>
<dbReference type="InterPro" id="IPR050078">
    <property type="entry name" value="Ribosomal_L11_MeTrfase_PrmA"/>
</dbReference>
<evidence type="ECO:0000256" key="3">
    <source>
        <dbReference type="ARBA" id="ARBA00037932"/>
    </source>
</evidence>
<evidence type="ECO:0000256" key="5">
    <source>
        <dbReference type="ARBA" id="ARBA00042266"/>
    </source>
</evidence>
<keyword evidence="7" id="KW-0689">Ribosomal protein</keyword>
<dbReference type="GO" id="GO:0005840">
    <property type="term" value="C:ribosome"/>
    <property type="evidence" value="ECO:0007669"/>
    <property type="project" value="UniProtKB-KW"/>
</dbReference>
<evidence type="ECO:0000313" key="7">
    <source>
        <dbReference type="EMBL" id="CAK9106094.1"/>
    </source>
</evidence>
<dbReference type="PANTHER" id="PTHR43648:SF1">
    <property type="entry name" value="ELECTRON TRANSFER FLAVOPROTEIN BETA SUBUNIT LYSINE METHYLTRANSFERASE"/>
    <property type="match status" value="1"/>
</dbReference>
<dbReference type="PANTHER" id="PTHR43648">
    <property type="entry name" value="ELECTRON TRANSFER FLAVOPROTEIN BETA SUBUNIT LYSINE METHYLTRANSFERASE"/>
    <property type="match status" value="1"/>
</dbReference>
<keyword evidence="2" id="KW-0808">Transferase</keyword>
<proteinExistence type="inferred from homology"/>
<dbReference type="Gene3D" id="3.40.50.150">
    <property type="entry name" value="Vaccinia Virus protein VP39"/>
    <property type="match status" value="1"/>
</dbReference>
<keyword evidence="1 7" id="KW-0489">Methyltransferase</keyword>
<evidence type="ECO:0000256" key="4">
    <source>
        <dbReference type="ARBA" id="ARBA00041867"/>
    </source>
</evidence>
<evidence type="ECO:0000256" key="2">
    <source>
        <dbReference type="ARBA" id="ARBA00022679"/>
    </source>
</evidence>
<dbReference type="InterPro" id="IPR029063">
    <property type="entry name" value="SAM-dependent_MTases_sf"/>
</dbReference>
<feature type="region of interest" description="Disordered" evidence="6">
    <location>
        <begin position="1"/>
        <end position="20"/>
    </location>
</feature>
<sequence>MFQIQPCTAPAVPSAPSGHGVSWWAGRPATPNRGGQLPCVFGAMAVHRIKRGRWRPPAAFGKADLLQLEMQSNEPEALSELLEGLGAESTAVQGADGLLRETAMDRTPTWKSATVTGMFPADVDIQKIVAVVQKCFDFDEPPLWRITRVQDIDWVEHVQRSWQPMKLGRSFEVLLPWHEGPSGGAMSEGRRVLRLEGGAAFGLGDHPTTQGAVEFLEKVLSKHMTKADRVDRVLDYGTGSGVLAICAVHLGASTVVGVDVDEGSIDSAKRSCVSSLGAEKIVFLSSPEDFAVAEEFAAHLVQDYGPFQVVVANILRRPLVGLAPALARSCENGGRLALTGLRVDLGDGEAVRQAFSPAFHSFVNVDLPGGWLLVEAERAAEKGIYELASLLTLHLGVYPCGSYEVLAVAAVARHFMTEAKTVVTPADAMTCRICLESDTSEGDELLAPCLCCGSAKSGPDVSDRRTAVSALTLCTEAMFPSLSLPLELLWRPNLQQEEALYAAQREAIRMQEPLTQPIGLEKKPQLGHNPSRCLGRLALAV</sequence>
<organism evidence="7 8">
    <name type="scientific">Durusdinium trenchii</name>
    <dbReference type="NCBI Taxonomy" id="1381693"/>
    <lineage>
        <taxon>Eukaryota</taxon>
        <taxon>Sar</taxon>
        <taxon>Alveolata</taxon>
        <taxon>Dinophyceae</taxon>
        <taxon>Suessiales</taxon>
        <taxon>Symbiodiniaceae</taxon>
        <taxon>Durusdinium</taxon>
    </lineage>
</organism>
<dbReference type="SUPFAM" id="SSF53335">
    <property type="entry name" value="S-adenosyl-L-methionine-dependent methyltransferases"/>
    <property type="match status" value="1"/>
</dbReference>
<evidence type="ECO:0000256" key="1">
    <source>
        <dbReference type="ARBA" id="ARBA00022603"/>
    </source>
</evidence>
<accession>A0ABP0S1A8</accession>
<comment type="caution">
    <text evidence="7">The sequence shown here is derived from an EMBL/GenBank/DDBJ whole genome shotgun (WGS) entry which is preliminary data.</text>
</comment>
<gene>
    <name evidence="7" type="ORF">SCF082_LOCUS49418</name>
</gene>
<name>A0ABP0S1A8_9DINO</name>
<keyword evidence="7" id="KW-0687">Ribonucleoprotein</keyword>
<protein>
    <recommendedName>
        <fullName evidence="5">ETFB lysine methyltransferase</fullName>
    </recommendedName>
    <alternativeName>
        <fullName evidence="4">Protein N-lysine methyltransferase METTL20</fullName>
    </alternativeName>
</protein>
<comment type="similarity">
    <text evidence="3">Belongs to the methyltransferase superfamily. ETFBKMT family.</text>
</comment>
<keyword evidence="8" id="KW-1185">Reference proteome</keyword>
<evidence type="ECO:0000256" key="6">
    <source>
        <dbReference type="SAM" id="MobiDB-lite"/>
    </source>
</evidence>
<dbReference type="Proteomes" id="UP001642464">
    <property type="component" value="Unassembled WGS sequence"/>
</dbReference>
<dbReference type="EMBL" id="CAXAMM010042662">
    <property type="protein sequence ID" value="CAK9106094.1"/>
    <property type="molecule type" value="Genomic_DNA"/>
</dbReference>
<dbReference type="CDD" id="cd02440">
    <property type="entry name" value="AdoMet_MTases"/>
    <property type="match status" value="1"/>
</dbReference>
<dbReference type="Pfam" id="PF06325">
    <property type="entry name" value="PrmA"/>
    <property type="match status" value="1"/>
</dbReference>
<evidence type="ECO:0000313" key="8">
    <source>
        <dbReference type="Proteomes" id="UP001642464"/>
    </source>
</evidence>
<dbReference type="GO" id="GO:0032259">
    <property type="term" value="P:methylation"/>
    <property type="evidence" value="ECO:0007669"/>
    <property type="project" value="UniProtKB-KW"/>
</dbReference>